<accession>A0A9D2GAQ8</accession>
<evidence type="ECO:0000256" key="1">
    <source>
        <dbReference type="SAM" id="SignalP"/>
    </source>
</evidence>
<sequence>MKKKLVAALCIAALAVGIFPANVLAASSDSWKVDYTKGAPSGSANPVDYAYVSYDAEGFYSYCSSITGSNDKRVSVTATNVGGFKNGSTKYITSTGRSARWQTVNSTKGTVTFKFVASGATNCSARGTINQY</sequence>
<gene>
    <name evidence="2" type="ORF">H9723_08475</name>
</gene>
<organism evidence="2 3">
    <name type="scientific">Candidatus Mediterraneibacter stercoravium</name>
    <dbReference type="NCBI Taxonomy" id="2838685"/>
    <lineage>
        <taxon>Bacteria</taxon>
        <taxon>Bacillati</taxon>
        <taxon>Bacillota</taxon>
        <taxon>Clostridia</taxon>
        <taxon>Lachnospirales</taxon>
        <taxon>Lachnospiraceae</taxon>
        <taxon>Mediterraneibacter</taxon>
    </lineage>
</organism>
<dbReference type="AlphaFoldDB" id="A0A9D2GAQ8"/>
<keyword evidence="1" id="KW-0732">Signal</keyword>
<reference evidence="2" key="1">
    <citation type="journal article" date="2021" name="PeerJ">
        <title>Extensive microbial diversity within the chicken gut microbiome revealed by metagenomics and culture.</title>
        <authorList>
            <person name="Gilroy R."/>
            <person name="Ravi A."/>
            <person name="Getino M."/>
            <person name="Pursley I."/>
            <person name="Horton D.L."/>
            <person name="Alikhan N.F."/>
            <person name="Baker D."/>
            <person name="Gharbi K."/>
            <person name="Hall N."/>
            <person name="Watson M."/>
            <person name="Adriaenssens E.M."/>
            <person name="Foster-Nyarko E."/>
            <person name="Jarju S."/>
            <person name="Secka A."/>
            <person name="Antonio M."/>
            <person name="Oren A."/>
            <person name="Chaudhuri R.R."/>
            <person name="La Ragione R."/>
            <person name="Hildebrand F."/>
            <person name="Pallen M.J."/>
        </authorList>
    </citation>
    <scope>NUCLEOTIDE SEQUENCE</scope>
    <source>
        <strain evidence="2">CHK196-3914</strain>
    </source>
</reference>
<name>A0A9D2GAQ8_9FIRM</name>
<evidence type="ECO:0000313" key="2">
    <source>
        <dbReference type="EMBL" id="HIZ75256.1"/>
    </source>
</evidence>
<reference evidence="2" key="2">
    <citation type="submission" date="2021-04" db="EMBL/GenBank/DDBJ databases">
        <authorList>
            <person name="Gilroy R."/>
        </authorList>
    </citation>
    <scope>NUCLEOTIDE SEQUENCE</scope>
    <source>
        <strain evidence="2">CHK196-3914</strain>
    </source>
</reference>
<feature type="chain" id="PRO_5039633164" evidence="1">
    <location>
        <begin position="26"/>
        <end position="132"/>
    </location>
</feature>
<proteinExistence type="predicted"/>
<comment type="caution">
    <text evidence="2">The sequence shown here is derived from an EMBL/GenBank/DDBJ whole genome shotgun (WGS) entry which is preliminary data.</text>
</comment>
<dbReference type="Proteomes" id="UP000824116">
    <property type="component" value="Unassembled WGS sequence"/>
</dbReference>
<feature type="signal peptide" evidence="1">
    <location>
        <begin position="1"/>
        <end position="25"/>
    </location>
</feature>
<dbReference type="EMBL" id="DXAY01000195">
    <property type="protein sequence ID" value="HIZ75256.1"/>
    <property type="molecule type" value="Genomic_DNA"/>
</dbReference>
<protein>
    <submittedName>
        <fullName evidence="2">Uncharacterized protein</fullName>
    </submittedName>
</protein>
<evidence type="ECO:0000313" key="3">
    <source>
        <dbReference type="Proteomes" id="UP000824116"/>
    </source>
</evidence>